<protein>
    <submittedName>
        <fullName evidence="2">Uncharacterized protein</fullName>
    </submittedName>
</protein>
<feature type="transmembrane region" description="Helical" evidence="1">
    <location>
        <begin position="346"/>
        <end position="368"/>
    </location>
</feature>
<dbReference type="OrthoDB" id="3541491at2"/>
<dbReference type="EMBL" id="FZOD01000087">
    <property type="protein sequence ID" value="SNT62044.1"/>
    <property type="molecule type" value="Genomic_DNA"/>
</dbReference>
<dbReference type="AlphaFoldDB" id="A0A239P5U9"/>
<keyword evidence="1" id="KW-0472">Membrane</keyword>
<feature type="transmembrane region" description="Helical" evidence="1">
    <location>
        <begin position="464"/>
        <end position="481"/>
    </location>
</feature>
<reference evidence="2 3" key="1">
    <citation type="submission" date="2017-06" db="EMBL/GenBank/DDBJ databases">
        <authorList>
            <person name="Kim H.J."/>
            <person name="Triplett B.A."/>
        </authorList>
    </citation>
    <scope>NUCLEOTIDE SEQUENCE [LARGE SCALE GENOMIC DNA]</scope>
    <source>
        <strain evidence="2 3">CGMCC 4.2132</strain>
    </source>
</reference>
<evidence type="ECO:0000256" key="1">
    <source>
        <dbReference type="SAM" id="Phobius"/>
    </source>
</evidence>
<feature type="transmembrane region" description="Helical" evidence="1">
    <location>
        <begin position="103"/>
        <end position="123"/>
    </location>
</feature>
<accession>A0A239P5U9</accession>
<feature type="transmembrane region" description="Helical" evidence="1">
    <location>
        <begin position="129"/>
        <end position="153"/>
    </location>
</feature>
<feature type="transmembrane region" description="Helical" evidence="1">
    <location>
        <begin position="244"/>
        <end position="271"/>
    </location>
</feature>
<feature type="transmembrane region" description="Helical" evidence="1">
    <location>
        <begin position="190"/>
        <end position="214"/>
    </location>
</feature>
<gene>
    <name evidence="2" type="ORF">SAMN05216276_108717</name>
</gene>
<name>A0A239P5U9_9ACTN</name>
<feature type="transmembrane region" description="Helical" evidence="1">
    <location>
        <begin position="221"/>
        <end position="238"/>
    </location>
</feature>
<feature type="transmembrane region" description="Helical" evidence="1">
    <location>
        <begin position="299"/>
        <end position="326"/>
    </location>
</feature>
<feature type="transmembrane region" description="Helical" evidence="1">
    <location>
        <begin position="160"/>
        <end position="178"/>
    </location>
</feature>
<organism evidence="2 3">
    <name type="scientific">Streptosporangium subroseum</name>
    <dbReference type="NCBI Taxonomy" id="106412"/>
    <lineage>
        <taxon>Bacteria</taxon>
        <taxon>Bacillati</taxon>
        <taxon>Actinomycetota</taxon>
        <taxon>Actinomycetes</taxon>
        <taxon>Streptosporangiales</taxon>
        <taxon>Streptosporangiaceae</taxon>
        <taxon>Streptosporangium</taxon>
    </lineage>
</organism>
<proteinExistence type="predicted"/>
<sequence length="777" mass="85451">MRRYRFGRIAALIALGYLAAVAVLSAFALTGDGGDLLWKVVTRDIGMGRFSGPDRDTFTVPWGLTLVLILIGTLQAWALWQVLRGRVRGELTHRGRKVGLLRLALYVGVGHGLISIVSIPLIFALEIYWVWSVTGIAFGFVRLAIVWLFFLVLRDIVSRKLRLFSLVVGIIACVSGIGQDITDVLNLDSVAWIFTLAGWYGYVWLAWSVSILIAQARDPRWSAATVRIGVVSQVVSVLRPSGVISFVGAGFSHIITVYTLIGAASVFGLVWDARTAHELANPLPQPVPRQAPARSAARWWPLPAVAIVLPLIPAAVNLAHGLYLWIGPRGAIEQFVRVYGGGGNVLTWFVLDVFVGVGGPALLILAALLRRTRRVVRFTTLTLTVAATVGFVSALTTTPVPEEFGDFFYEGAQIYREGLFAQSRDGEIFFGISPLWYSAALLASALLLMFLYPAAPAQRVRHHVLPAGLATLVALGFVPVADQARSPVTAAEDCNPRQTWRGEPEKPKLTRDQRFVCSLREGDLVKFAATTPDAVVLARAHWLCGIYTRNDPQEVARLRATEGLERDALTYPLAEICPSAGTVVKAAAAEQDREDQEWEDDAQRMCDSSPRHRPLVKPAKAIRMKEPQWTDYGVVEAYEPTEDGGDPFEDGLLEQTQDDGLVAALPGHLMILTHSDYDLCVTLETYTRRPPVETKGWDHVAEVGYESPTGQIVLRDDLGGAEFPDLALDGRAGHYRIRVHYDWFKGKGLHEGGQRLLIMAFPGKGDKPVTYRKTPKR</sequence>
<evidence type="ECO:0000313" key="3">
    <source>
        <dbReference type="Proteomes" id="UP000198282"/>
    </source>
</evidence>
<dbReference type="RefSeq" id="WP_143653615.1">
    <property type="nucleotide sequence ID" value="NZ_FZOD01000087.1"/>
</dbReference>
<keyword evidence="1" id="KW-0812">Transmembrane</keyword>
<feature type="transmembrane region" description="Helical" evidence="1">
    <location>
        <begin position="428"/>
        <end position="452"/>
    </location>
</feature>
<feature type="transmembrane region" description="Helical" evidence="1">
    <location>
        <begin position="375"/>
        <end position="395"/>
    </location>
</feature>
<feature type="transmembrane region" description="Helical" evidence="1">
    <location>
        <begin position="62"/>
        <end position="83"/>
    </location>
</feature>
<keyword evidence="3" id="KW-1185">Reference proteome</keyword>
<evidence type="ECO:0000313" key="2">
    <source>
        <dbReference type="EMBL" id="SNT62044.1"/>
    </source>
</evidence>
<dbReference type="Proteomes" id="UP000198282">
    <property type="component" value="Unassembled WGS sequence"/>
</dbReference>
<keyword evidence="1" id="KW-1133">Transmembrane helix</keyword>